<keyword evidence="2" id="KW-1185">Reference proteome</keyword>
<protein>
    <submittedName>
        <fullName evidence="1">NAD-dependent epimerase/dehydratase</fullName>
    </submittedName>
</protein>
<reference evidence="1 2" key="1">
    <citation type="journal article" date="2014" name="PLoS Genet.">
        <title>Phylogenetically driven sequencing of extremely halophilic archaea reveals strategies for static and dynamic osmo-response.</title>
        <authorList>
            <person name="Becker E.A."/>
            <person name="Seitzer P.M."/>
            <person name="Tritt A."/>
            <person name="Larsen D."/>
            <person name="Krusor M."/>
            <person name="Yao A.I."/>
            <person name="Wu D."/>
            <person name="Madern D."/>
            <person name="Eisen J.A."/>
            <person name="Darling A.E."/>
            <person name="Facciotti M.T."/>
        </authorList>
    </citation>
    <scope>NUCLEOTIDE SEQUENCE [LARGE SCALE GENOMIC DNA]</scope>
    <source>
        <strain evidence="1 2">DSM 19288</strain>
    </source>
</reference>
<dbReference type="RefSeq" id="WP_008440660.1">
    <property type="nucleotide sequence ID" value="NZ_AOJK01000011.1"/>
</dbReference>
<dbReference type="PATRIC" id="fig|1227465.4.peg.419"/>
<name>M0EJ16_9EURY</name>
<organism evidence="1 2">
    <name type="scientific">Halorubrum californiense DSM 19288</name>
    <dbReference type="NCBI Taxonomy" id="1227465"/>
    <lineage>
        <taxon>Archaea</taxon>
        <taxon>Methanobacteriati</taxon>
        <taxon>Methanobacteriota</taxon>
        <taxon>Stenosarchaea group</taxon>
        <taxon>Halobacteria</taxon>
        <taxon>Halobacteriales</taxon>
        <taxon>Haloferacaceae</taxon>
        <taxon>Halorubrum</taxon>
    </lineage>
</organism>
<comment type="caution">
    <text evidence="1">The sequence shown here is derived from an EMBL/GenBank/DDBJ whole genome shotgun (WGS) entry which is preliminary data.</text>
</comment>
<gene>
    <name evidence="1" type="ORF">C463_02131</name>
</gene>
<proteinExistence type="predicted"/>
<accession>M0EJ16</accession>
<dbReference type="EMBL" id="AOJK01000011">
    <property type="protein sequence ID" value="ELZ47776.1"/>
    <property type="molecule type" value="Genomic_DNA"/>
</dbReference>
<dbReference type="Proteomes" id="UP000011586">
    <property type="component" value="Unassembled WGS sequence"/>
</dbReference>
<sequence length="48" mass="5115">MVDAAGNFLGHDTAARIEAIHGDLSADGDEFVFDCSKESACSGGRRQW</sequence>
<dbReference type="AlphaFoldDB" id="M0EJ16"/>
<evidence type="ECO:0000313" key="2">
    <source>
        <dbReference type="Proteomes" id="UP000011586"/>
    </source>
</evidence>
<evidence type="ECO:0000313" key="1">
    <source>
        <dbReference type="EMBL" id="ELZ47776.1"/>
    </source>
</evidence>